<evidence type="ECO:0000259" key="3">
    <source>
        <dbReference type="Pfam" id="PF13116"/>
    </source>
</evidence>
<feature type="region of interest" description="Disordered" evidence="1">
    <location>
        <begin position="1104"/>
        <end position="1150"/>
    </location>
</feature>
<dbReference type="Pfam" id="PF13116">
    <property type="entry name" value="YhdP"/>
    <property type="match status" value="1"/>
</dbReference>
<dbReference type="EMBL" id="CP022415">
    <property type="protein sequence ID" value="ASM71939.1"/>
    <property type="molecule type" value="Genomic_DNA"/>
</dbReference>
<dbReference type="OrthoDB" id="7161641at2"/>
<gene>
    <name evidence="4" type="ORF">SULPSESMR1_01114</name>
</gene>
<sequence>MTDTKSPKPSVADLPKVKATGRKRRIAKHVGLGTLVLIALLGVAAVVLITVLVGKPIAAPEWLEQRIETRVNGLMQGTQLTFDEAEIVVNKGWRPRARIRNVTLRTNEGAEIVSFSELETSLAMRPLLSGQVVPKTIELTGVFVTLRRDVEGVVTLYGGQGLLGENTRATSVPGLIASLDAALMQPQLQALSAADIYGVTLRYEDARADRAWTADGGRLRMTRAGDELAVSADLALLSGGTGVATLEANYASRIGSPVADFGVTLADVAAADIAAQGPAFAWLDALRAPISGALRSGVLADGALAPISATLRIGQGVVQPNNETRPIPFQSARTYFSYNPASRVLRFDELSVISKWVTGRAEGQAIVGGIGSEGGQVDTLIGQFSVSDLKFNPRDLFPQPVVLDGAELDFRLDLNPFRVTLGQMLVSDQGQWLRASGSFIAEREGWRFSLDAKLDEMAPERLLALWPEKLVTRTRDWVADNLLAGQLREVDLALRGAPDRPVESYLSFDFADAEVKFMKTMPPIQQGSGHASLLRNRFVASIDAGFVTAPEGGRVGMAGSSFIIPDVTVKGGAPAIARLETTSTVTAALSLLDQEPLNVMNKSGLPVGLADGRVALDGTIALPLIKGLKPGDVTYQVTGRIEDVRTDGLVPNETLAASALDLSATNEGVRVSGQGRLGNVPFDVAWDQPLGVEAAGGSQVRGTVEISQTTLDEFNIALPPGSIRGKGVGQIVVDLPKGGGAPRMVLTSNLRGLSMRLAPLGWSKAAATAGSLRIEATLGTRPEITAISLNAAGLSAAGTVKLDASGALQLARFSQVKVGGWLNAPVDIVGRGRNAAPEIRVRGGTIDLRTANFGSDSAGGSGQSAGPLILSLDQLRITDTISLTGMQGTFRTANGLDGKFTGRINGGAAVAGQVVPQNGRSAVRVTSQDAGGVVASAGIIQNARGGDLNLTLLPVGQNGAFDGELTIRNTRVKDAPAIADLLAAISIVGLVEQLSGDGIVFSDVEGSFRLTPDRMTLTKASATGPSLGLSMDGIYNLNDSTLDMQGVISPVYLLNGIGAIFTRKGEGLIGFNYRLTGAAAKPRVSVNPLSALTPGLFREIFRRPPPELPDLEGPQGQTGIDVPEAFVPTERPVSPATTQQQRLDSPNYGR</sequence>
<name>A0A221JYX6_9RHOB</name>
<keyword evidence="2" id="KW-0812">Transmembrane</keyword>
<dbReference type="KEGG" id="spse:SULPSESMR1_01114"/>
<keyword evidence="2" id="KW-0472">Membrane</keyword>
<evidence type="ECO:0000256" key="2">
    <source>
        <dbReference type="SAM" id="Phobius"/>
    </source>
</evidence>
<reference evidence="4 5" key="1">
    <citation type="submission" date="2017-07" db="EMBL/GenBank/DDBJ databases">
        <title>Genome Sequence of Sulfitobacter pseudonitzschiae Strain SMR1 Isolated from a culture of the Diatom Skeletonema marinoi.</title>
        <authorList>
            <person name="Topel M."/>
            <person name="Pinder M.I.M."/>
            <person name="Johansson O.N."/>
            <person name="Kourtchenko O."/>
            <person name="Godhe A."/>
            <person name="Clarke A.K."/>
        </authorList>
    </citation>
    <scope>NUCLEOTIDE SEQUENCE [LARGE SCALE GENOMIC DNA]</scope>
    <source>
        <strain evidence="4 5">SMR1</strain>
    </source>
</reference>
<proteinExistence type="predicted"/>
<feature type="domain" description="YhdP central" evidence="3">
    <location>
        <begin position="384"/>
        <end position="812"/>
    </location>
</feature>
<feature type="compositionally biased region" description="Polar residues" evidence="1">
    <location>
        <begin position="1135"/>
        <end position="1144"/>
    </location>
</feature>
<dbReference type="Proteomes" id="UP000199754">
    <property type="component" value="Chromosome"/>
</dbReference>
<keyword evidence="5" id="KW-1185">Reference proteome</keyword>
<evidence type="ECO:0000313" key="5">
    <source>
        <dbReference type="Proteomes" id="UP000199754"/>
    </source>
</evidence>
<feature type="transmembrane region" description="Helical" evidence="2">
    <location>
        <begin position="30"/>
        <end position="53"/>
    </location>
</feature>
<evidence type="ECO:0000313" key="4">
    <source>
        <dbReference type="EMBL" id="ASM71939.1"/>
    </source>
</evidence>
<keyword evidence="2" id="KW-1133">Transmembrane helix</keyword>
<dbReference type="RefSeq" id="WP_089419913.1">
    <property type="nucleotide sequence ID" value="NZ_CP022415.1"/>
</dbReference>
<dbReference type="STRING" id="1402135.SAMN05444149_105368"/>
<dbReference type="AlphaFoldDB" id="A0A221JYX6"/>
<dbReference type="InterPro" id="IPR025263">
    <property type="entry name" value="YhdP_central"/>
</dbReference>
<organism evidence="4 5">
    <name type="scientific">Pseudosulfitobacter pseudonitzschiae</name>
    <dbReference type="NCBI Taxonomy" id="1402135"/>
    <lineage>
        <taxon>Bacteria</taxon>
        <taxon>Pseudomonadati</taxon>
        <taxon>Pseudomonadota</taxon>
        <taxon>Alphaproteobacteria</taxon>
        <taxon>Rhodobacterales</taxon>
        <taxon>Roseobacteraceae</taxon>
        <taxon>Pseudosulfitobacter</taxon>
    </lineage>
</organism>
<protein>
    <recommendedName>
        <fullName evidence="3">YhdP central domain-containing protein</fullName>
    </recommendedName>
</protein>
<accession>A0A221JYX6</accession>
<evidence type="ECO:0000256" key="1">
    <source>
        <dbReference type="SAM" id="MobiDB-lite"/>
    </source>
</evidence>